<dbReference type="EMBL" id="JARBDR010000657">
    <property type="protein sequence ID" value="KAJ8308878.1"/>
    <property type="molecule type" value="Genomic_DNA"/>
</dbReference>
<comment type="caution">
    <text evidence="2">The sequence shown here is derived from an EMBL/GenBank/DDBJ whole genome shotgun (WGS) entry which is preliminary data.</text>
</comment>
<keyword evidence="3" id="KW-1185">Reference proteome</keyword>
<evidence type="ECO:0000313" key="3">
    <source>
        <dbReference type="Proteomes" id="UP001217089"/>
    </source>
</evidence>
<evidence type="ECO:0000256" key="1">
    <source>
        <dbReference type="SAM" id="Phobius"/>
    </source>
</evidence>
<feature type="transmembrane region" description="Helical" evidence="1">
    <location>
        <begin position="190"/>
        <end position="208"/>
    </location>
</feature>
<proteinExistence type="predicted"/>
<organism evidence="2 3">
    <name type="scientific">Tegillarca granosa</name>
    <name type="common">Malaysian cockle</name>
    <name type="synonym">Anadara granosa</name>
    <dbReference type="NCBI Taxonomy" id="220873"/>
    <lineage>
        <taxon>Eukaryota</taxon>
        <taxon>Metazoa</taxon>
        <taxon>Spiralia</taxon>
        <taxon>Lophotrochozoa</taxon>
        <taxon>Mollusca</taxon>
        <taxon>Bivalvia</taxon>
        <taxon>Autobranchia</taxon>
        <taxon>Pteriomorphia</taxon>
        <taxon>Arcoida</taxon>
        <taxon>Arcoidea</taxon>
        <taxon>Arcidae</taxon>
        <taxon>Tegillarca</taxon>
    </lineage>
</organism>
<reference evidence="2 3" key="1">
    <citation type="submission" date="2022-12" db="EMBL/GenBank/DDBJ databases">
        <title>Chromosome-level genome of Tegillarca granosa.</title>
        <authorList>
            <person name="Kim J."/>
        </authorList>
    </citation>
    <scope>NUCLEOTIDE SEQUENCE [LARGE SCALE GENOMIC DNA]</scope>
    <source>
        <strain evidence="2">Teg-2019</strain>
        <tissue evidence="2">Adductor muscle</tissue>
    </source>
</reference>
<evidence type="ECO:0000313" key="2">
    <source>
        <dbReference type="EMBL" id="KAJ8308878.1"/>
    </source>
</evidence>
<gene>
    <name evidence="2" type="ORF">KUTeg_013752</name>
</gene>
<keyword evidence="1" id="KW-0812">Transmembrane</keyword>
<accession>A0ABQ9EZZ9</accession>
<keyword evidence="1" id="KW-1133">Transmembrane helix</keyword>
<keyword evidence="1" id="KW-0472">Membrane</keyword>
<sequence>MCNLSNFTKYKNIYLFSKADIQTLRFNYINLNEVKYQKQIIIYTYSTIVHNKDKEKTYCQTLSDRCSNLDRLYQFKYNKISKTINNNNNNTNIQQLFMNKSEFSIRTLSGYEKCSASTISYFVNHGFKDDNLYIIEKNEKIIKYTMYLTIIHLFLYFLYVLRIILYVFLFGKKINLGTVETMSSNKLNNLYVFTRLPIYSCIRKYYLYMNISRQNLKIVEIKTAVFCTILIND</sequence>
<protein>
    <submittedName>
        <fullName evidence="2">Uncharacterized protein</fullName>
    </submittedName>
</protein>
<name>A0ABQ9EZZ9_TEGGR</name>
<feature type="transmembrane region" description="Helical" evidence="1">
    <location>
        <begin position="147"/>
        <end position="170"/>
    </location>
</feature>
<dbReference type="Proteomes" id="UP001217089">
    <property type="component" value="Unassembled WGS sequence"/>
</dbReference>